<evidence type="ECO:0000313" key="2">
    <source>
        <dbReference type="Proteomes" id="UP000431462"/>
    </source>
</evidence>
<name>A0A844HYM9_9GAMM</name>
<dbReference type="EMBL" id="VENC01000016">
    <property type="protein sequence ID" value="MTJ00220.1"/>
    <property type="molecule type" value="Genomic_DNA"/>
</dbReference>
<organism evidence="1 2">
    <name type="scientific">Marinobacter adhaerens</name>
    <dbReference type="NCBI Taxonomy" id="1033846"/>
    <lineage>
        <taxon>Bacteria</taxon>
        <taxon>Pseudomonadati</taxon>
        <taxon>Pseudomonadota</taxon>
        <taxon>Gammaproteobacteria</taxon>
        <taxon>Pseudomonadales</taxon>
        <taxon>Marinobacteraceae</taxon>
        <taxon>Marinobacter</taxon>
    </lineage>
</organism>
<reference evidence="1 2" key="1">
    <citation type="submission" date="2019-06" db="EMBL/GenBank/DDBJ databases">
        <title>Enrichment of Autotrophic Halophilic Microorganisms from Red Sea Brine Pool Using Microbial Electrosynthesis System.</title>
        <authorList>
            <person name="Alqahtani M.F."/>
            <person name="Bajracharya S."/>
            <person name="Katuri K.P."/>
            <person name="Ali M."/>
            <person name="Saikaly P.E."/>
        </authorList>
    </citation>
    <scope>NUCLEOTIDE SEQUENCE [LARGE SCALE GENOMIC DNA]</scope>
    <source>
        <strain evidence="1">MES15</strain>
    </source>
</reference>
<accession>A0A844HYM9</accession>
<dbReference type="SUPFAM" id="SSF53850">
    <property type="entry name" value="Periplasmic binding protein-like II"/>
    <property type="match status" value="1"/>
</dbReference>
<dbReference type="AlphaFoldDB" id="A0A844HYM9"/>
<dbReference type="Gene3D" id="3.40.190.10">
    <property type="entry name" value="Periplasmic binding protein-like II"/>
    <property type="match status" value="2"/>
</dbReference>
<comment type="caution">
    <text evidence="1">The sequence shown here is derived from an EMBL/GenBank/DDBJ whole genome shotgun (WGS) entry which is preliminary data.</text>
</comment>
<gene>
    <name evidence="1" type="ORF">FH752_16535</name>
</gene>
<proteinExistence type="predicted"/>
<dbReference type="Proteomes" id="UP000431462">
    <property type="component" value="Unassembled WGS sequence"/>
</dbReference>
<evidence type="ECO:0000313" key="1">
    <source>
        <dbReference type="EMBL" id="MTJ00220.1"/>
    </source>
</evidence>
<sequence>MKTVFLGRSKAAIVHPRSFFREWLVVLLYAGISVFTTVTSADTGREAAEGDDGLASTQYRSTDEFEVLLDGPSLRDSNKRFGQALSGSVLPRPTIHLAAPEKAFVQDISIKVLRKAYDKLGYELVVHKLPNLRSLMSANNGKYDGEVSRVANLSSIYPNLHPIPTAINVVNVVALGQKNSANIQRVENIRDNPLCVRGNVIVETLVSAHRIECIFVVNISQALAMVSRGRAKYTLLPETNAKISVLHSPVSNVRIVSPVLHSEPLYHYLHKKNLSLVEPLDKVLSEMRSSGSIDQIRSEYFDSIPSPDRMGSDDQRKH</sequence>
<protein>
    <submittedName>
        <fullName evidence="1">Amino acid ABC transporter substrate-binding protein</fullName>
    </submittedName>
</protein>